<evidence type="ECO:0000313" key="13">
    <source>
        <dbReference type="EMBL" id="SUA69592.1"/>
    </source>
</evidence>
<evidence type="ECO:0000256" key="11">
    <source>
        <dbReference type="SAM" id="MobiDB-lite"/>
    </source>
</evidence>
<dbReference type="PANTHER" id="PTHR42753:SF2">
    <property type="entry name" value="PROLINE--TRNA LIGASE"/>
    <property type="match status" value="1"/>
</dbReference>
<dbReference type="InterPro" id="IPR023717">
    <property type="entry name" value="Pro-tRNA-Synthase_IIa_type1"/>
</dbReference>
<dbReference type="GeneID" id="93345851"/>
<evidence type="ECO:0000256" key="5">
    <source>
        <dbReference type="ARBA" id="ARBA00022741"/>
    </source>
</evidence>
<organism evidence="13 14">
    <name type="scientific">Paenibacillus polymyxa</name>
    <name type="common">Bacillus polymyxa</name>
    <dbReference type="NCBI Taxonomy" id="1406"/>
    <lineage>
        <taxon>Bacteria</taxon>
        <taxon>Bacillati</taxon>
        <taxon>Bacillota</taxon>
        <taxon>Bacilli</taxon>
        <taxon>Bacillales</taxon>
        <taxon>Paenibacillaceae</taxon>
        <taxon>Paenibacillus</taxon>
    </lineage>
</organism>
<dbReference type="PANTHER" id="PTHR42753">
    <property type="entry name" value="MITOCHONDRIAL RIBOSOME PROTEIN L39/PROLYL-TRNA LIGASE FAMILY MEMBER"/>
    <property type="match status" value="1"/>
</dbReference>
<dbReference type="Pfam" id="PF00587">
    <property type="entry name" value="tRNA-synt_2b"/>
    <property type="match status" value="1"/>
</dbReference>
<dbReference type="GO" id="GO:0006433">
    <property type="term" value="P:prolyl-tRNA aminoacylation"/>
    <property type="evidence" value="ECO:0007669"/>
    <property type="project" value="UniProtKB-UniRule"/>
</dbReference>
<comment type="domain">
    <text evidence="10">Consists of three domains: the N-terminal catalytic domain, the editing domain and the C-terminal anticodon-binding domain.</text>
</comment>
<dbReference type="GO" id="GO:0140096">
    <property type="term" value="F:catalytic activity, acting on a protein"/>
    <property type="evidence" value="ECO:0007669"/>
    <property type="project" value="UniProtKB-ARBA"/>
</dbReference>
<dbReference type="SUPFAM" id="SSF55826">
    <property type="entry name" value="YbaK/ProRS associated domain"/>
    <property type="match status" value="1"/>
</dbReference>
<keyword evidence="6 10" id="KW-0067">ATP-binding</keyword>
<accession>A0A378XX44</accession>
<dbReference type="InterPro" id="IPR002314">
    <property type="entry name" value="aa-tRNA-synt_IIb"/>
</dbReference>
<dbReference type="FunFam" id="3.30.930.10:FF:000062">
    <property type="entry name" value="Proline--tRNA ligase"/>
    <property type="match status" value="1"/>
</dbReference>
<dbReference type="EMBL" id="UGSC01000001">
    <property type="protein sequence ID" value="SUA69592.1"/>
    <property type="molecule type" value="Genomic_DNA"/>
</dbReference>
<dbReference type="Gene3D" id="3.90.960.10">
    <property type="entry name" value="YbaK/aminoacyl-tRNA synthetase-associated domain"/>
    <property type="match status" value="1"/>
</dbReference>
<comment type="catalytic activity">
    <reaction evidence="9 10">
        <text>tRNA(Pro) + L-proline + ATP = L-prolyl-tRNA(Pro) + AMP + diphosphate</text>
        <dbReference type="Rhea" id="RHEA:14305"/>
        <dbReference type="Rhea" id="RHEA-COMP:9700"/>
        <dbReference type="Rhea" id="RHEA-COMP:9702"/>
        <dbReference type="ChEBI" id="CHEBI:30616"/>
        <dbReference type="ChEBI" id="CHEBI:33019"/>
        <dbReference type="ChEBI" id="CHEBI:60039"/>
        <dbReference type="ChEBI" id="CHEBI:78442"/>
        <dbReference type="ChEBI" id="CHEBI:78532"/>
        <dbReference type="ChEBI" id="CHEBI:456215"/>
        <dbReference type="EC" id="6.1.1.15"/>
    </reaction>
</comment>
<keyword evidence="7 10" id="KW-0648">Protein biosynthesis</keyword>
<name>A0A378XX44_PAEPO</name>
<proteinExistence type="inferred from homology"/>
<dbReference type="PIRSF" id="PIRSF001535">
    <property type="entry name" value="ProRS_1"/>
    <property type="match status" value="1"/>
</dbReference>
<comment type="subcellular location">
    <subcellularLocation>
        <location evidence="1 10">Cytoplasm</location>
    </subcellularLocation>
</comment>
<protein>
    <recommendedName>
        <fullName evidence="10">Proline--tRNA ligase</fullName>
        <ecNumber evidence="10">6.1.1.15</ecNumber>
    </recommendedName>
    <alternativeName>
        <fullName evidence="10">Prolyl-tRNA synthetase</fullName>
        <shortName evidence="10">ProRS</shortName>
    </alternativeName>
</protein>
<evidence type="ECO:0000256" key="1">
    <source>
        <dbReference type="ARBA" id="ARBA00004496"/>
    </source>
</evidence>
<dbReference type="InterPro" id="IPR036621">
    <property type="entry name" value="Anticodon-bd_dom_sf"/>
</dbReference>
<comment type="subunit">
    <text evidence="2 10">Homodimer.</text>
</comment>
<keyword evidence="5 10" id="KW-0547">Nucleotide-binding</keyword>
<dbReference type="InterPro" id="IPR050062">
    <property type="entry name" value="Pro-tRNA_synthetase"/>
</dbReference>
<dbReference type="EC" id="6.1.1.15" evidence="10"/>
<sequence length="581" mass="65880">MRQSQLLLTTLREAPAEAEVISHQLMLRAGFIRQLAAGMYTYMPLGRRVLRKVEQIVRDEMDRAGAGELLMPVLQPTELWQESGRYDLYGSELMRLQDRHDREFALGPTHEEVITSLIRNEVNSYRKLPVTLYQIQTKFRDERRPRFGLLRSREFLMKDAYSFDANWEGLDHTYWAMFQAYQRIFTRCSLNFRAVEADAGAIGGEGETHEFMALADIGEDTIVACTCCDYAANLEKAEPRSTGSIGISSVSDENEHDSHPSIDTDEMEKLYTPGLRTIEQLVDTLHIEPQEIIKTLIYMANDQPIAVVVRGDHEVNEVKFKQILGSEKFEIANADTVTKVTGTPPGSIGPCGLTIPVWVDYAVVQMSSGLAGANEQDYHYRHVNPRRDMDLRHVADLRNVIEGDRCPRCDEGKLELHRGIEIGHVFKLGTKYSEKLGATFLDASGTDQAMIMGCYGIGISRILSAIVEQNHDQNGMIWPHALAPFQVHIIPISVKDRLQMQIAEELYSQLQDRGIEVLLDDRDERPGVKFKDSDLVGIPVRIVVGKDAEHGKVEFVERRNSNKESIHIHDVERRILSLIQH</sequence>
<dbReference type="CDD" id="cd00779">
    <property type="entry name" value="ProRS_core_prok"/>
    <property type="match status" value="1"/>
</dbReference>
<dbReference type="Pfam" id="PF04073">
    <property type="entry name" value="tRNA_edit"/>
    <property type="match status" value="1"/>
</dbReference>
<evidence type="ECO:0000256" key="7">
    <source>
        <dbReference type="ARBA" id="ARBA00022917"/>
    </source>
</evidence>
<dbReference type="FunFam" id="3.30.930.10:FF:000066">
    <property type="entry name" value="Proline--tRNA ligase"/>
    <property type="match status" value="1"/>
</dbReference>
<dbReference type="Gene3D" id="3.40.50.800">
    <property type="entry name" value="Anticodon-binding domain"/>
    <property type="match status" value="1"/>
</dbReference>
<evidence type="ECO:0000313" key="14">
    <source>
        <dbReference type="Proteomes" id="UP000254400"/>
    </source>
</evidence>
<feature type="compositionally biased region" description="Polar residues" evidence="11">
    <location>
        <begin position="242"/>
        <end position="251"/>
    </location>
</feature>
<dbReference type="PROSITE" id="PS50862">
    <property type="entry name" value="AA_TRNA_LIGASE_II"/>
    <property type="match status" value="1"/>
</dbReference>
<dbReference type="GO" id="GO:0002161">
    <property type="term" value="F:aminoacyl-tRNA deacylase activity"/>
    <property type="evidence" value="ECO:0007669"/>
    <property type="project" value="InterPro"/>
</dbReference>
<dbReference type="Gene3D" id="3.30.930.10">
    <property type="entry name" value="Bira Bifunctional Protein, Domain 2"/>
    <property type="match status" value="2"/>
</dbReference>
<dbReference type="GO" id="GO:0016740">
    <property type="term" value="F:transferase activity"/>
    <property type="evidence" value="ECO:0007669"/>
    <property type="project" value="UniProtKB-ARBA"/>
</dbReference>
<dbReference type="InterPro" id="IPR002316">
    <property type="entry name" value="Pro-tRNA-ligase_IIa"/>
</dbReference>
<evidence type="ECO:0000256" key="10">
    <source>
        <dbReference type="HAMAP-Rule" id="MF_01569"/>
    </source>
</evidence>
<keyword evidence="4 10" id="KW-0436">Ligase</keyword>
<feature type="region of interest" description="Disordered" evidence="11">
    <location>
        <begin position="242"/>
        <end position="264"/>
    </location>
</feature>
<evidence type="ECO:0000256" key="3">
    <source>
        <dbReference type="ARBA" id="ARBA00022490"/>
    </source>
</evidence>
<evidence type="ECO:0000256" key="4">
    <source>
        <dbReference type="ARBA" id="ARBA00022598"/>
    </source>
</evidence>
<dbReference type="Pfam" id="PF03129">
    <property type="entry name" value="HGTP_anticodon"/>
    <property type="match status" value="1"/>
</dbReference>
<comment type="function">
    <text evidence="10">Catalyzes the attachment of proline to tRNA(Pro) in a two-step reaction: proline is first activated by ATP to form Pro-AMP and then transferred to the acceptor end of tRNA(Pro). As ProRS can inadvertently accommodate and process non-cognate amino acids such as alanine and cysteine, to avoid such errors it has two additional distinct editing activities against alanine. One activity is designated as 'pretransfer' editing and involves the tRNA(Pro)-independent hydrolysis of activated Ala-AMP. The other activity is designated 'posttransfer' editing and involves deacylation of mischarged Ala-tRNA(Pro). The misacylated Cys-tRNA(Pro) is not edited by ProRS.</text>
</comment>
<dbReference type="AlphaFoldDB" id="A0A378XX44"/>
<comment type="similarity">
    <text evidence="10">Belongs to the class-II aminoacyl-tRNA synthetase family. ProS type 1 subfamily.</text>
</comment>
<dbReference type="GO" id="GO:0005524">
    <property type="term" value="F:ATP binding"/>
    <property type="evidence" value="ECO:0007669"/>
    <property type="project" value="UniProtKB-UniRule"/>
</dbReference>
<dbReference type="SUPFAM" id="SSF52954">
    <property type="entry name" value="Class II aaRS ABD-related"/>
    <property type="match status" value="1"/>
</dbReference>
<dbReference type="FunFam" id="3.40.50.800:FF:000011">
    <property type="entry name" value="Proline--tRNA ligase"/>
    <property type="match status" value="1"/>
</dbReference>
<dbReference type="InterPro" id="IPR004154">
    <property type="entry name" value="Anticodon-bd"/>
</dbReference>
<evidence type="ECO:0000259" key="12">
    <source>
        <dbReference type="PROSITE" id="PS50862"/>
    </source>
</evidence>
<dbReference type="InterPro" id="IPR007214">
    <property type="entry name" value="YbaK/aa-tRNA-synth-assoc-dom"/>
</dbReference>
<keyword evidence="3 10" id="KW-0963">Cytoplasm</keyword>
<evidence type="ECO:0000256" key="8">
    <source>
        <dbReference type="ARBA" id="ARBA00023146"/>
    </source>
</evidence>
<dbReference type="GO" id="GO:0004827">
    <property type="term" value="F:proline-tRNA ligase activity"/>
    <property type="evidence" value="ECO:0007669"/>
    <property type="project" value="UniProtKB-UniRule"/>
</dbReference>
<keyword evidence="8 10" id="KW-0030">Aminoacyl-tRNA synthetase</keyword>
<dbReference type="NCBIfam" id="NF006625">
    <property type="entry name" value="PRK09194.1"/>
    <property type="match status" value="1"/>
</dbReference>
<dbReference type="RefSeq" id="WP_019687159.1">
    <property type="nucleotide sequence ID" value="NZ_CP036496.1"/>
</dbReference>
<dbReference type="HAMAP" id="MF_01569">
    <property type="entry name" value="Pro_tRNA_synth_type1"/>
    <property type="match status" value="1"/>
</dbReference>
<evidence type="ECO:0000256" key="9">
    <source>
        <dbReference type="ARBA" id="ARBA00047671"/>
    </source>
</evidence>
<dbReference type="Proteomes" id="UP000254400">
    <property type="component" value="Unassembled WGS sequence"/>
</dbReference>
<dbReference type="InterPro" id="IPR004500">
    <property type="entry name" value="Pro-tRNA-synth_IIa_bac-type"/>
</dbReference>
<dbReference type="GO" id="GO:0005829">
    <property type="term" value="C:cytosol"/>
    <property type="evidence" value="ECO:0007669"/>
    <property type="project" value="TreeGrafter"/>
</dbReference>
<feature type="domain" description="Aminoacyl-transfer RNA synthetases class-II family profile" evidence="12">
    <location>
        <begin position="38"/>
        <end position="479"/>
    </location>
</feature>
<dbReference type="SUPFAM" id="SSF55681">
    <property type="entry name" value="Class II aaRS and biotin synthetases"/>
    <property type="match status" value="1"/>
</dbReference>
<dbReference type="CDD" id="cd00861">
    <property type="entry name" value="ProRS_anticodon_short"/>
    <property type="match status" value="1"/>
</dbReference>
<dbReference type="InterPro" id="IPR033730">
    <property type="entry name" value="ProRS_core_prok"/>
</dbReference>
<dbReference type="InterPro" id="IPR036754">
    <property type="entry name" value="YbaK/aa-tRNA-synt-asso_dom_sf"/>
</dbReference>
<dbReference type="PRINTS" id="PR01046">
    <property type="entry name" value="TRNASYNTHPRO"/>
</dbReference>
<dbReference type="CDD" id="cd04334">
    <property type="entry name" value="ProRS-INS"/>
    <property type="match status" value="1"/>
</dbReference>
<evidence type="ECO:0000256" key="2">
    <source>
        <dbReference type="ARBA" id="ARBA00011738"/>
    </source>
</evidence>
<gene>
    <name evidence="13" type="primary">proS3</name>
    <name evidence="10" type="synonym">proS</name>
    <name evidence="13" type="ORF">NCTC10343_02454</name>
</gene>
<evidence type="ECO:0000256" key="6">
    <source>
        <dbReference type="ARBA" id="ARBA00022840"/>
    </source>
</evidence>
<dbReference type="InterPro" id="IPR006195">
    <property type="entry name" value="aa-tRNA-synth_II"/>
</dbReference>
<reference evidence="13 14" key="1">
    <citation type="submission" date="2018-06" db="EMBL/GenBank/DDBJ databases">
        <authorList>
            <consortium name="Pathogen Informatics"/>
            <person name="Doyle S."/>
        </authorList>
    </citation>
    <scope>NUCLEOTIDE SEQUENCE [LARGE SCALE GENOMIC DNA]</scope>
    <source>
        <strain evidence="13 14">NCTC10343</strain>
    </source>
</reference>
<dbReference type="NCBIfam" id="TIGR00409">
    <property type="entry name" value="proS_fam_II"/>
    <property type="match status" value="1"/>
</dbReference>
<dbReference type="InterPro" id="IPR044140">
    <property type="entry name" value="ProRS_anticodon_short"/>
</dbReference>
<dbReference type="InterPro" id="IPR045864">
    <property type="entry name" value="aa-tRNA-synth_II/BPL/LPL"/>
</dbReference>